<keyword evidence="4" id="KW-1185">Reference proteome</keyword>
<dbReference type="EMBL" id="BDCX01000001">
    <property type="protein sequence ID" value="GAT64631.1"/>
    <property type="molecule type" value="Genomic_DNA"/>
</dbReference>
<evidence type="ECO:0000256" key="1">
    <source>
        <dbReference type="SAM" id="Phobius"/>
    </source>
</evidence>
<keyword evidence="1" id="KW-0472">Membrane</keyword>
<dbReference type="STRING" id="161355.PS9374_00261"/>
<protein>
    <submittedName>
        <fullName evidence="3">Membrane protein</fullName>
    </submittedName>
</protein>
<reference evidence="4" key="2">
    <citation type="submission" date="2016-04" db="EMBL/GenBank/DDBJ databases">
        <title>Planomonospora sphaerica JCM9374 whole genome shotgun sequence.</title>
        <authorList>
            <person name="Suzuki T."/>
            <person name="Dohra H."/>
            <person name="Kodani S."/>
        </authorList>
    </citation>
    <scope>NUCLEOTIDE SEQUENCE [LARGE SCALE GENOMIC DNA]</scope>
    <source>
        <strain evidence="4">JCM 9374</strain>
    </source>
</reference>
<evidence type="ECO:0000313" key="4">
    <source>
        <dbReference type="Proteomes" id="UP000077701"/>
    </source>
</evidence>
<feature type="transmembrane region" description="Helical" evidence="1">
    <location>
        <begin position="111"/>
        <end position="128"/>
    </location>
</feature>
<accession>A0A161LTE5</accession>
<name>A0A161LTE5_9ACTN</name>
<organism evidence="3 4">
    <name type="scientific">Planomonospora sphaerica</name>
    <dbReference type="NCBI Taxonomy" id="161355"/>
    <lineage>
        <taxon>Bacteria</taxon>
        <taxon>Bacillati</taxon>
        <taxon>Actinomycetota</taxon>
        <taxon>Actinomycetes</taxon>
        <taxon>Streptosporangiales</taxon>
        <taxon>Streptosporangiaceae</taxon>
        <taxon>Planomonospora</taxon>
    </lineage>
</organism>
<feature type="domain" description="DUF1206" evidence="2">
    <location>
        <begin position="201"/>
        <end position="269"/>
    </location>
</feature>
<evidence type="ECO:0000313" key="3">
    <source>
        <dbReference type="EMBL" id="GAT64631.1"/>
    </source>
</evidence>
<gene>
    <name evidence="3" type="ORF">PS9374_00261</name>
</gene>
<proteinExistence type="predicted"/>
<keyword evidence="1" id="KW-1133">Transmembrane helix</keyword>
<reference evidence="3 4" key="1">
    <citation type="journal article" date="2016" name="Genome Announc.">
        <title>Draft Genome Sequence of Planomonospora sphaerica JCM9374, a Rare Actinomycete.</title>
        <authorList>
            <person name="Dohra H."/>
            <person name="Suzuki T."/>
            <person name="Inoue Y."/>
            <person name="Kodani S."/>
        </authorList>
    </citation>
    <scope>NUCLEOTIDE SEQUENCE [LARGE SCALE GENOMIC DNA]</scope>
    <source>
        <strain evidence="3 4">JCM 9374</strain>
    </source>
</reference>
<feature type="domain" description="DUF1206" evidence="2">
    <location>
        <begin position="108"/>
        <end position="175"/>
    </location>
</feature>
<feature type="transmembrane region" description="Helical" evidence="1">
    <location>
        <begin position="148"/>
        <end position="170"/>
    </location>
</feature>
<comment type="caution">
    <text evidence="3">The sequence shown here is derived from an EMBL/GenBank/DDBJ whole genome shotgun (WGS) entry which is preliminary data.</text>
</comment>
<dbReference type="InterPro" id="IPR009597">
    <property type="entry name" value="DUF1206"/>
</dbReference>
<dbReference type="Proteomes" id="UP000077701">
    <property type="component" value="Unassembled WGS sequence"/>
</dbReference>
<feature type="domain" description="DUF1206" evidence="2">
    <location>
        <begin position="27"/>
        <end position="96"/>
    </location>
</feature>
<keyword evidence="1" id="KW-0812">Transmembrane</keyword>
<sequence length="272" mass="28992">MVMNSAQVEGAARRAANSQTLDRLARLGMACRGVLYGLIGFLALQIAFGGGSGGREADKTGAIEMVREQPFGNVLLWLMVVGFAALTLWQLSEAVIGRGRTKDRAESAGRTAVYALIVATLLSLLLRGDSGGSTDEHSKDLTAQVMEWPGGQFLVGLAGLGLIALGAYWIHKGWKKKFLQDLRTGEMPARARDLAEKLGTAGYLARGVIAAVAGVFVVQAAVTYDPDKAKGIDSTLRSLAETPAGPWLLGLVAVGLLLFAVYCFFEARWHRV</sequence>
<dbReference type="Pfam" id="PF06724">
    <property type="entry name" value="DUF1206"/>
    <property type="match status" value="3"/>
</dbReference>
<dbReference type="RefSeq" id="WP_230880843.1">
    <property type="nucleotide sequence ID" value="NZ_BDCX01000001.1"/>
</dbReference>
<dbReference type="AlphaFoldDB" id="A0A161LTE5"/>
<feature type="transmembrane region" description="Helical" evidence="1">
    <location>
        <begin position="203"/>
        <end position="224"/>
    </location>
</feature>
<feature type="transmembrane region" description="Helical" evidence="1">
    <location>
        <begin position="71"/>
        <end position="91"/>
    </location>
</feature>
<feature type="transmembrane region" description="Helical" evidence="1">
    <location>
        <begin position="244"/>
        <end position="265"/>
    </location>
</feature>
<evidence type="ECO:0000259" key="2">
    <source>
        <dbReference type="Pfam" id="PF06724"/>
    </source>
</evidence>
<feature type="transmembrane region" description="Helical" evidence="1">
    <location>
        <begin position="33"/>
        <end position="51"/>
    </location>
</feature>